<keyword evidence="2" id="KW-0328">Glycosyltransferase</keyword>
<comment type="caution">
    <text evidence="4">The sequence shown here is derived from an EMBL/GenBank/DDBJ whole genome shotgun (WGS) entry which is preliminary data.</text>
</comment>
<organism evidence="4 5">
    <name type="scientific">Allacma fusca</name>
    <dbReference type="NCBI Taxonomy" id="39272"/>
    <lineage>
        <taxon>Eukaryota</taxon>
        <taxon>Metazoa</taxon>
        <taxon>Ecdysozoa</taxon>
        <taxon>Arthropoda</taxon>
        <taxon>Hexapoda</taxon>
        <taxon>Collembola</taxon>
        <taxon>Symphypleona</taxon>
        <taxon>Sminthuridae</taxon>
        <taxon>Allacma</taxon>
    </lineage>
</organism>
<dbReference type="EMBL" id="CAJVCH010534040">
    <property type="protein sequence ID" value="CAG7824800.1"/>
    <property type="molecule type" value="Genomic_DNA"/>
</dbReference>
<dbReference type="OrthoDB" id="5835829at2759"/>
<dbReference type="GO" id="GO:0008194">
    <property type="term" value="F:UDP-glycosyltransferase activity"/>
    <property type="evidence" value="ECO:0007669"/>
    <property type="project" value="InterPro"/>
</dbReference>
<proteinExistence type="inferred from homology"/>
<dbReference type="PANTHER" id="PTHR48043:SF159">
    <property type="entry name" value="EG:EG0003.4 PROTEIN-RELATED"/>
    <property type="match status" value="1"/>
</dbReference>
<accession>A0A8J2L3L5</accession>
<evidence type="ECO:0000256" key="3">
    <source>
        <dbReference type="ARBA" id="ARBA00022679"/>
    </source>
</evidence>
<dbReference type="Proteomes" id="UP000708208">
    <property type="component" value="Unassembled WGS sequence"/>
</dbReference>
<keyword evidence="5" id="KW-1185">Reference proteome</keyword>
<dbReference type="InterPro" id="IPR050271">
    <property type="entry name" value="UDP-glycosyltransferase"/>
</dbReference>
<dbReference type="AlphaFoldDB" id="A0A8J2L3L5"/>
<keyword evidence="3" id="KW-0808">Transferase</keyword>
<comment type="similarity">
    <text evidence="1">Belongs to the UDP-glycosyltransferase family.</text>
</comment>
<evidence type="ECO:0000313" key="5">
    <source>
        <dbReference type="Proteomes" id="UP000708208"/>
    </source>
</evidence>
<evidence type="ECO:0000256" key="1">
    <source>
        <dbReference type="ARBA" id="ARBA00009995"/>
    </source>
</evidence>
<evidence type="ECO:0000256" key="2">
    <source>
        <dbReference type="ARBA" id="ARBA00022676"/>
    </source>
</evidence>
<sequence length="94" mass="11003">MHCQPAKPLPKDLEEFLSGAKDGFIYFSMGSMVQSKDFSEQVKKQFIEVFSKLKQRVLWKFEAQFDNLPSNIKVSKWLPQQDILGNRANLYFIQ</sequence>
<dbReference type="Pfam" id="PF00201">
    <property type="entry name" value="UDPGT"/>
    <property type="match status" value="1"/>
</dbReference>
<dbReference type="PANTHER" id="PTHR48043">
    <property type="entry name" value="EG:EG0003.4 PROTEIN-RELATED"/>
    <property type="match status" value="1"/>
</dbReference>
<protein>
    <submittedName>
        <fullName evidence="4">Uncharacterized protein</fullName>
    </submittedName>
</protein>
<evidence type="ECO:0000313" key="4">
    <source>
        <dbReference type="EMBL" id="CAG7824800.1"/>
    </source>
</evidence>
<dbReference type="InterPro" id="IPR002213">
    <property type="entry name" value="UDP_glucos_trans"/>
</dbReference>
<reference evidence="4" key="1">
    <citation type="submission" date="2021-06" db="EMBL/GenBank/DDBJ databases">
        <authorList>
            <person name="Hodson N. C."/>
            <person name="Mongue J. A."/>
            <person name="Jaron S. K."/>
        </authorList>
    </citation>
    <scope>NUCLEOTIDE SEQUENCE</scope>
</reference>
<gene>
    <name evidence="4" type="ORF">AFUS01_LOCUS34941</name>
</gene>
<name>A0A8J2L3L5_9HEXA</name>